<organism evidence="15 16">
    <name type="scientific">Lithohypha guttulata</name>
    <dbReference type="NCBI Taxonomy" id="1690604"/>
    <lineage>
        <taxon>Eukaryota</taxon>
        <taxon>Fungi</taxon>
        <taxon>Dikarya</taxon>
        <taxon>Ascomycota</taxon>
        <taxon>Pezizomycotina</taxon>
        <taxon>Eurotiomycetes</taxon>
        <taxon>Chaetothyriomycetidae</taxon>
        <taxon>Chaetothyriales</taxon>
        <taxon>Trichomeriaceae</taxon>
        <taxon>Lithohypha</taxon>
    </lineage>
</organism>
<evidence type="ECO:0000256" key="6">
    <source>
        <dbReference type="ARBA" id="ARBA00022695"/>
    </source>
</evidence>
<sequence>MGADGEAIFSSLLLDCGLFISNNDHKNTFVQISGFPIHDLCLQRGRDTNPQTTSNANHTTTASCRTLNQIVIVRSRMLYSKPSLNHNGEVSFGLKPVHVLNKVTRLSSEVGDPVLLQYIFPRQFKLHNVFTFITDRTETVQPFKDYSFRRDVEDDPAATSKPIPKRLRHGVLHLVQQIQPRLSSVANTKSLSPKSTVLQTQIGTVSVDVPEPALGKPVDVEQREGSFLPYATPTCHVVAFCQATIKRLLPSDTFGRGSDGVENWRKVLDRVDRFACMRRFETISMHELVQGLKIKAIRWLAPEHVGSDVKVAITDVRKRAELLNEFIYYMFDSLLIPLVATNFYVTESGIHRNKLLFFRHDVWKRLCQPCLRSAMMSSLTPVASNVARQILRNDQLGYSTIRLLPKEAGTRPIANLSRRVIRVVNGRRFLAPSINTRLSPIFSIFNYEKEHNHVAFNQCAFSIHDLHRKLAGFKAQIGMEGQPTLYFAKVDIRSAFDSIPQQQLLDFSRSLFQHEQYHITRHAESRIFDCRDTPRTSVKFSKAARPVGCPDGLLSGEPSRATKNAAIYSNLDQHQFISKQQAEGLLRRHIQANLIRIDRKYYRQTEGIPQGSVLSSMLCTFFYNEFERTRLSFLQPRSSVLLRIIDDFLLISTQRSEAIAFVEAMKSGDTDYGLRVHPEKSLVNFDMVVEGVQIPRLFNSTSFPFCGLFVDTETLDVSKNRVRKDNVIANTLTIDRHGQAGVKLKRRVAQSLRIQLQSILLDGTQNSSTRVLQTLIECFQESAMKLHQHCASMPRSRRPGQKMLIGLIEQLINVVFDTMKQYPSTDKQYMTRHQVCCIAAAAIMQVLRAKNASYPQVLVWLHDLKVHTQYSMNQEVKVLDGPVAAGSRAVKHYVY</sequence>
<comment type="similarity">
    <text evidence="1 13">Belongs to the reverse transcriptase family. Telomerase subfamily.</text>
</comment>
<name>A0AAN7YJF5_9EURO</name>
<dbReference type="PANTHER" id="PTHR12066">
    <property type="entry name" value="TELOMERASE REVERSE TRANSCRIPTASE"/>
    <property type="match status" value="1"/>
</dbReference>
<dbReference type="GO" id="GO:0042162">
    <property type="term" value="F:telomeric DNA binding"/>
    <property type="evidence" value="ECO:0007669"/>
    <property type="project" value="TreeGrafter"/>
</dbReference>
<dbReference type="InterPro" id="IPR000477">
    <property type="entry name" value="RT_dom"/>
</dbReference>
<gene>
    <name evidence="15" type="primary">EST2</name>
    <name evidence="15" type="ORF">LTR05_000490</name>
</gene>
<dbReference type="PRINTS" id="PR01365">
    <property type="entry name" value="TELOMERASERT"/>
</dbReference>
<keyword evidence="8 13" id="KW-0460">Magnesium</keyword>
<dbReference type="EC" id="2.7.7.49" evidence="2 13"/>
<dbReference type="GO" id="GO:0000333">
    <property type="term" value="C:telomerase catalytic core complex"/>
    <property type="evidence" value="ECO:0007669"/>
    <property type="project" value="TreeGrafter"/>
</dbReference>
<evidence type="ECO:0000256" key="8">
    <source>
        <dbReference type="ARBA" id="ARBA00022842"/>
    </source>
</evidence>
<dbReference type="GO" id="GO:0046872">
    <property type="term" value="F:metal ion binding"/>
    <property type="evidence" value="ECO:0007669"/>
    <property type="project" value="UniProtKB-KW"/>
</dbReference>
<evidence type="ECO:0000256" key="9">
    <source>
        <dbReference type="ARBA" id="ARBA00022895"/>
    </source>
</evidence>
<protein>
    <recommendedName>
        <fullName evidence="3 13">Telomerase reverse transcriptase</fullName>
        <ecNumber evidence="2 13">2.7.7.49</ecNumber>
    </recommendedName>
    <alternativeName>
        <fullName evidence="13">Telomerase catalytic subunit</fullName>
    </alternativeName>
</protein>
<comment type="subcellular location">
    <subcellularLocation>
        <location evidence="13">Nucleus</location>
    </subcellularLocation>
    <subcellularLocation>
        <location evidence="13">Chromosome</location>
        <location evidence="13">Telomere</location>
    </subcellularLocation>
</comment>
<dbReference type="SMART" id="SM00975">
    <property type="entry name" value="Telomerase_RBD"/>
    <property type="match status" value="1"/>
</dbReference>
<keyword evidence="4 13" id="KW-0158">Chromosome</keyword>
<dbReference type="GO" id="GO:0003720">
    <property type="term" value="F:telomerase activity"/>
    <property type="evidence" value="ECO:0007669"/>
    <property type="project" value="InterPro"/>
</dbReference>
<dbReference type="Pfam" id="PF00078">
    <property type="entry name" value="RVT_1"/>
    <property type="match status" value="1"/>
</dbReference>
<dbReference type="InterPro" id="IPR043502">
    <property type="entry name" value="DNA/RNA_pol_sf"/>
</dbReference>
<keyword evidence="7 13" id="KW-0479">Metal-binding</keyword>
<dbReference type="Proteomes" id="UP001309876">
    <property type="component" value="Unassembled WGS sequence"/>
</dbReference>
<evidence type="ECO:0000256" key="1">
    <source>
        <dbReference type="ARBA" id="ARBA00008001"/>
    </source>
</evidence>
<keyword evidence="5 13" id="KW-0808">Transferase</keyword>
<evidence type="ECO:0000256" key="7">
    <source>
        <dbReference type="ARBA" id="ARBA00022723"/>
    </source>
</evidence>
<dbReference type="EMBL" id="JAVRRJ010000001">
    <property type="protein sequence ID" value="KAK5090318.1"/>
    <property type="molecule type" value="Genomic_DNA"/>
</dbReference>
<dbReference type="PANTHER" id="PTHR12066:SF0">
    <property type="entry name" value="TELOMERASE REVERSE TRANSCRIPTASE"/>
    <property type="match status" value="1"/>
</dbReference>
<evidence type="ECO:0000256" key="5">
    <source>
        <dbReference type="ARBA" id="ARBA00022679"/>
    </source>
</evidence>
<evidence type="ECO:0000313" key="15">
    <source>
        <dbReference type="EMBL" id="KAK5090318.1"/>
    </source>
</evidence>
<keyword evidence="16" id="KW-1185">Reference proteome</keyword>
<dbReference type="InterPro" id="IPR003545">
    <property type="entry name" value="Telomerase_RT"/>
</dbReference>
<evidence type="ECO:0000256" key="11">
    <source>
        <dbReference type="ARBA" id="ARBA00023242"/>
    </source>
</evidence>
<evidence type="ECO:0000259" key="14">
    <source>
        <dbReference type="PROSITE" id="PS50878"/>
    </source>
</evidence>
<dbReference type="AlphaFoldDB" id="A0AAN7YJF5"/>
<dbReference type="Gene3D" id="1.10.357.90">
    <property type="match status" value="1"/>
</dbReference>
<dbReference type="GO" id="GO:0070034">
    <property type="term" value="F:telomerase RNA binding"/>
    <property type="evidence" value="ECO:0007669"/>
    <property type="project" value="TreeGrafter"/>
</dbReference>
<evidence type="ECO:0000313" key="16">
    <source>
        <dbReference type="Proteomes" id="UP001309876"/>
    </source>
</evidence>
<dbReference type="SUPFAM" id="SSF56672">
    <property type="entry name" value="DNA/RNA polymerases"/>
    <property type="match status" value="1"/>
</dbReference>
<evidence type="ECO:0000256" key="10">
    <source>
        <dbReference type="ARBA" id="ARBA00022918"/>
    </source>
</evidence>
<keyword evidence="10 13" id="KW-0695">RNA-directed DNA polymerase</keyword>
<dbReference type="GO" id="GO:0000781">
    <property type="term" value="C:chromosome, telomeric region"/>
    <property type="evidence" value="ECO:0007669"/>
    <property type="project" value="UniProtKB-SubCell"/>
</dbReference>
<comment type="function">
    <text evidence="13">Telomerase is a ribonucleoprotein enzyme essential for the replication of chromosome termini in most eukaryotes. It elongates telomeres. It is a reverse transcriptase that adds simple sequence repeats to chromosome ends by copying a template sequence within the RNA component of the enzyme.</text>
</comment>
<dbReference type="Gene3D" id="1.10.132.70">
    <property type="match status" value="1"/>
</dbReference>
<evidence type="ECO:0000256" key="3">
    <source>
        <dbReference type="ARBA" id="ARBA00016182"/>
    </source>
</evidence>
<dbReference type="Gene3D" id="3.30.70.2630">
    <property type="match status" value="1"/>
</dbReference>
<comment type="catalytic activity">
    <reaction evidence="12 13">
        <text>DNA(n) + a 2'-deoxyribonucleoside 5'-triphosphate = DNA(n+1) + diphosphate</text>
        <dbReference type="Rhea" id="RHEA:22508"/>
        <dbReference type="Rhea" id="RHEA-COMP:17339"/>
        <dbReference type="Rhea" id="RHEA-COMP:17340"/>
        <dbReference type="ChEBI" id="CHEBI:33019"/>
        <dbReference type="ChEBI" id="CHEBI:61560"/>
        <dbReference type="ChEBI" id="CHEBI:173112"/>
        <dbReference type="EC" id="2.7.7.49"/>
    </reaction>
</comment>
<dbReference type="Pfam" id="PF12009">
    <property type="entry name" value="Telomerase_RBD"/>
    <property type="match status" value="1"/>
</dbReference>
<evidence type="ECO:0000256" key="4">
    <source>
        <dbReference type="ARBA" id="ARBA00022454"/>
    </source>
</evidence>
<evidence type="ECO:0000256" key="12">
    <source>
        <dbReference type="ARBA" id="ARBA00048173"/>
    </source>
</evidence>
<dbReference type="InterPro" id="IPR021891">
    <property type="entry name" value="Telomerase_RBD"/>
</dbReference>
<feature type="domain" description="Reverse transcriptase" evidence="14">
    <location>
        <begin position="385"/>
        <end position="710"/>
    </location>
</feature>
<comment type="caution">
    <text evidence="15">The sequence shown here is derived from an EMBL/GenBank/DDBJ whole genome shotgun (WGS) entry which is preliminary data.</text>
</comment>
<dbReference type="PROSITE" id="PS50878">
    <property type="entry name" value="RT_POL"/>
    <property type="match status" value="1"/>
</dbReference>
<accession>A0AAN7YJF5</accession>
<dbReference type="CDD" id="cd01648">
    <property type="entry name" value="TERT"/>
    <property type="match status" value="1"/>
</dbReference>
<keyword evidence="11 13" id="KW-0539">Nucleus</keyword>
<evidence type="ECO:0000256" key="2">
    <source>
        <dbReference type="ARBA" id="ARBA00012493"/>
    </source>
</evidence>
<keyword evidence="6 13" id="KW-0548">Nucleotidyltransferase</keyword>
<reference evidence="15 16" key="1">
    <citation type="submission" date="2023-08" db="EMBL/GenBank/DDBJ databases">
        <title>Black Yeasts Isolated from many extreme environments.</title>
        <authorList>
            <person name="Coleine C."/>
            <person name="Stajich J.E."/>
            <person name="Selbmann L."/>
        </authorList>
    </citation>
    <scope>NUCLEOTIDE SEQUENCE [LARGE SCALE GENOMIC DNA]</scope>
    <source>
        <strain evidence="15 16">CCFEE 5910</strain>
    </source>
</reference>
<evidence type="ECO:0000256" key="13">
    <source>
        <dbReference type="RuleBase" id="RU365061"/>
    </source>
</evidence>
<keyword evidence="9 13" id="KW-0779">Telomere</keyword>
<dbReference type="GO" id="GO:0007004">
    <property type="term" value="P:telomere maintenance via telomerase"/>
    <property type="evidence" value="ECO:0007669"/>
    <property type="project" value="TreeGrafter"/>
</dbReference>
<proteinExistence type="inferred from homology"/>